<dbReference type="Gene3D" id="3.40.190.150">
    <property type="entry name" value="Bordetella uptake gene, domain 1"/>
    <property type="match status" value="1"/>
</dbReference>
<comment type="caution">
    <text evidence="3">The sequence shown here is derived from an EMBL/GenBank/DDBJ whole genome shotgun (WGS) entry which is preliminary data.</text>
</comment>
<feature type="signal peptide" evidence="2">
    <location>
        <begin position="1"/>
        <end position="36"/>
    </location>
</feature>
<evidence type="ECO:0000313" key="4">
    <source>
        <dbReference type="Proteomes" id="UP001596270"/>
    </source>
</evidence>
<feature type="chain" id="PRO_5045181744" evidence="2">
    <location>
        <begin position="37"/>
        <end position="331"/>
    </location>
</feature>
<dbReference type="PIRSF" id="PIRSF017082">
    <property type="entry name" value="YflP"/>
    <property type="match status" value="1"/>
</dbReference>
<dbReference type="SUPFAM" id="SSF53850">
    <property type="entry name" value="Periplasmic binding protein-like II"/>
    <property type="match status" value="1"/>
</dbReference>
<keyword evidence="4" id="KW-1185">Reference proteome</keyword>
<evidence type="ECO:0000256" key="2">
    <source>
        <dbReference type="SAM" id="SignalP"/>
    </source>
</evidence>
<dbReference type="InterPro" id="IPR042100">
    <property type="entry name" value="Bug_dom1"/>
</dbReference>
<protein>
    <submittedName>
        <fullName evidence="3">Bug family tripartite tricarboxylate transporter substrate binding protein</fullName>
    </submittedName>
</protein>
<dbReference type="RefSeq" id="WP_371437277.1">
    <property type="nucleotide sequence ID" value="NZ_JBHSRS010000018.1"/>
</dbReference>
<sequence>MHKNSTQGFIPRRSALASLAALACLGSAAFDATAQAYPSKPVQIVVAATPGGGTDAIGRVLGDVLAAALKQPFVVQNKAGASGTIASEMVARAPADGYTLMVLQNGHTTNPATFKKLPYDTFTDFTPIATLGRSPLVLVSSSVTNVKTFKDLTDAGKKTPDSLSFGSAETSTRLATEMLAGATSLPMVSVSYKGTGPAMTDLAGGHVNYSVTTIASTLAMKGSGKFNYVAVLSPQRTPFLPEVPTLAEQGFPNIEAGGWWGVVGPARMPKAVVQQLNTAIQAALNTPEVKKRLAALSIEPWSVSPEEFDKFIHKDVELNIRLAKKAGIEPE</sequence>
<reference evidence="4" key="1">
    <citation type="journal article" date="2019" name="Int. J. Syst. Evol. Microbiol.">
        <title>The Global Catalogue of Microorganisms (GCM) 10K type strain sequencing project: providing services to taxonomists for standard genome sequencing and annotation.</title>
        <authorList>
            <consortium name="The Broad Institute Genomics Platform"/>
            <consortium name="The Broad Institute Genome Sequencing Center for Infectious Disease"/>
            <person name="Wu L."/>
            <person name="Ma J."/>
        </authorList>
    </citation>
    <scope>NUCLEOTIDE SEQUENCE [LARGE SCALE GENOMIC DNA]</scope>
    <source>
        <strain evidence="4">CCUG 39402</strain>
    </source>
</reference>
<evidence type="ECO:0000256" key="1">
    <source>
        <dbReference type="ARBA" id="ARBA00006987"/>
    </source>
</evidence>
<evidence type="ECO:0000313" key="3">
    <source>
        <dbReference type="EMBL" id="MFC6281666.1"/>
    </source>
</evidence>
<name>A0ABW1TVL0_9BURK</name>
<dbReference type="Proteomes" id="UP001596270">
    <property type="component" value="Unassembled WGS sequence"/>
</dbReference>
<dbReference type="PANTHER" id="PTHR42928:SF5">
    <property type="entry name" value="BLR1237 PROTEIN"/>
    <property type="match status" value="1"/>
</dbReference>
<dbReference type="InterPro" id="IPR005064">
    <property type="entry name" value="BUG"/>
</dbReference>
<gene>
    <name evidence="3" type="ORF">ACFQND_10515</name>
</gene>
<dbReference type="CDD" id="cd13578">
    <property type="entry name" value="PBP2_Bug27"/>
    <property type="match status" value="1"/>
</dbReference>
<proteinExistence type="inferred from homology"/>
<keyword evidence="2" id="KW-0732">Signal</keyword>
<accession>A0ABW1TVL0</accession>
<dbReference type="PROSITE" id="PS51257">
    <property type="entry name" value="PROKAR_LIPOPROTEIN"/>
    <property type="match status" value="1"/>
</dbReference>
<dbReference type="EMBL" id="JBHSRS010000018">
    <property type="protein sequence ID" value="MFC6281666.1"/>
    <property type="molecule type" value="Genomic_DNA"/>
</dbReference>
<dbReference type="Gene3D" id="3.40.190.10">
    <property type="entry name" value="Periplasmic binding protein-like II"/>
    <property type="match status" value="1"/>
</dbReference>
<comment type="similarity">
    <text evidence="1">Belongs to the UPF0065 (bug) family.</text>
</comment>
<dbReference type="Pfam" id="PF03401">
    <property type="entry name" value="TctC"/>
    <property type="match status" value="1"/>
</dbReference>
<dbReference type="PANTHER" id="PTHR42928">
    <property type="entry name" value="TRICARBOXYLATE-BINDING PROTEIN"/>
    <property type="match status" value="1"/>
</dbReference>
<organism evidence="3 4">
    <name type="scientific">Polaromonas aquatica</name>
    <dbReference type="NCBI Taxonomy" id="332657"/>
    <lineage>
        <taxon>Bacteria</taxon>
        <taxon>Pseudomonadati</taxon>
        <taxon>Pseudomonadota</taxon>
        <taxon>Betaproteobacteria</taxon>
        <taxon>Burkholderiales</taxon>
        <taxon>Comamonadaceae</taxon>
        <taxon>Polaromonas</taxon>
    </lineage>
</organism>